<dbReference type="AlphaFoldDB" id="A0A2V3PR48"/>
<keyword evidence="2" id="KW-1185">Reference proteome</keyword>
<sequence>MKPVKTKLITSDKKIKYTNHLGSFVSQAEAERYAVLLEMQAKGLISDLQRRVSFTLIEAVKVYKYERVVLKTKTKTRKKKVTAESPVTFEANFTYRNKHGKLRVEVVRTDKEYKDPTYIIKRKLMRYLHNIVIIENKLTLMRNI</sequence>
<dbReference type="Proteomes" id="UP000247973">
    <property type="component" value="Unassembled WGS sequence"/>
</dbReference>
<dbReference type="EMBL" id="QICL01000004">
    <property type="protein sequence ID" value="PXV66857.1"/>
    <property type="molecule type" value="Genomic_DNA"/>
</dbReference>
<evidence type="ECO:0000313" key="2">
    <source>
        <dbReference type="Proteomes" id="UP000247973"/>
    </source>
</evidence>
<name>A0A2V3PR48_9BACT</name>
<dbReference type="RefSeq" id="WP_110309813.1">
    <property type="nucleotide sequence ID" value="NZ_QICL01000004.1"/>
</dbReference>
<comment type="caution">
    <text evidence="1">The sequence shown here is derived from an EMBL/GenBank/DDBJ whole genome shotgun (WGS) entry which is preliminary data.</text>
</comment>
<organism evidence="1 2">
    <name type="scientific">Dysgonomonas alginatilytica</name>
    <dbReference type="NCBI Taxonomy" id="1605892"/>
    <lineage>
        <taxon>Bacteria</taxon>
        <taxon>Pseudomonadati</taxon>
        <taxon>Bacteroidota</taxon>
        <taxon>Bacteroidia</taxon>
        <taxon>Bacteroidales</taxon>
        <taxon>Dysgonomonadaceae</taxon>
        <taxon>Dysgonomonas</taxon>
    </lineage>
</organism>
<accession>A0A2V3PR48</accession>
<proteinExistence type="predicted"/>
<reference evidence="1 2" key="1">
    <citation type="submission" date="2018-03" db="EMBL/GenBank/DDBJ databases">
        <title>Genomic Encyclopedia of Archaeal and Bacterial Type Strains, Phase II (KMG-II): from individual species to whole genera.</title>
        <authorList>
            <person name="Goeker M."/>
        </authorList>
    </citation>
    <scope>NUCLEOTIDE SEQUENCE [LARGE SCALE GENOMIC DNA]</scope>
    <source>
        <strain evidence="1 2">DSM 100214</strain>
    </source>
</reference>
<protein>
    <submittedName>
        <fullName evidence="1">Uncharacterized protein</fullName>
    </submittedName>
</protein>
<evidence type="ECO:0000313" key="1">
    <source>
        <dbReference type="EMBL" id="PXV66857.1"/>
    </source>
</evidence>
<dbReference type="OrthoDB" id="6688892at2"/>
<gene>
    <name evidence="1" type="ORF">CLV62_104118</name>
</gene>